<accession>A0A382TIB2</accession>
<protein>
    <submittedName>
        <fullName evidence="1">Uncharacterized protein</fullName>
    </submittedName>
</protein>
<name>A0A382TIB2_9ZZZZ</name>
<reference evidence="1" key="1">
    <citation type="submission" date="2018-05" db="EMBL/GenBank/DDBJ databases">
        <authorList>
            <person name="Lanie J.A."/>
            <person name="Ng W.-L."/>
            <person name="Kazmierczak K.M."/>
            <person name="Andrzejewski T.M."/>
            <person name="Davidsen T.M."/>
            <person name="Wayne K.J."/>
            <person name="Tettelin H."/>
            <person name="Glass J.I."/>
            <person name="Rusch D."/>
            <person name="Podicherti R."/>
            <person name="Tsui H.-C.T."/>
            <person name="Winkler M.E."/>
        </authorList>
    </citation>
    <scope>NUCLEOTIDE SEQUENCE</scope>
</reference>
<gene>
    <name evidence="1" type="ORF">METZ01_LOCUS374369</name>
</gene>
<dbReference type="EMBL" id="UINC01136630">
    <property type="protein sequence ID" value="SVD21515.1"/>
    <property type="molecule type" value="Genomic_DNA"/>
</dbReference>
<dbReference type="AlphaFoldDB" id="A0A382TIB2"/>
<feature type="non-terminal residue" evidence="1">
    <location>
        <position position="23"/>
    </location>
</feature>
<evidence type="ECO:0000313" key="1">
    <source>
        <dbReference type="EMBL" id="SVD21515.1"/>
    </source>
</evidence>
<proteinExistence type="predicted"/>
<organism evidence="1">
    <name type="scientific">marine metagenome</name>
    <dbReference type="NCBI Taxonomy" id="408172"/>
    <lineage>
        <taxon>unclassified sequences</taxon>
        <taxon>metagenomes</taxon>
        <taxon>ecological metagenomes</taxon>
    </lineage>
</organism>
<feature type="non-terminal residue" evidence="1">
    <location>
        <position position="1"/>
    </location>
</feature>
<sequence>VELLNQAMEEAGVDRAVIVQPIH</sequence>